<organism evidence="1 2">
    <name type="scientific">Trichinella papuae</name>
    <dbReference type="NCBI Taxonomy" id="268474"/>
    <lineage>
        <taxon>Eukaryota</taxon>
        <taxon>Metazoa</taxon>
        <taxon>Ecdysozoa</taxon>
        <taxon>Nematoda</taxon>
        <taxon>Enoplea</taxon>
        <taxon>Dorylaimia</taxon>
        <taxon>Trichinellida</taxon>
        <taxon>Trichinellidae</taxon>
        <taxon>Trichinella</taxon>
    </lineage>
</organism>
<dbReference type="AlphaFoldDB" id="A0A0V1LYI2"/>
<protein>
    <submittedName>
        <fullName evidence="1">Uncharacterized protein</fullName>
    </submittedName>
</protein>
<comment type="caution">
    <text evidence="1">The sequence shown here is derived from an EMBL/GenBank/DDBJ whole genome shotgun (WGS) entry which is preliminary data.</text>
</comment>
<evidence type="ECO:0000313" key="2">
    <source>
        <dbReference type="Proteomes" id="UP000054843"/>
    </source>
</evidence>
<reference evidence="1 2" key="1">
    <citation type="submission" date="2015-01" db="EMBL/GenBank/DDBJ databases">
        <title>Evolution of Trichinella species and genotypes.</title>
        <authorList>
            <person name="Korhonen P.K."/>
            <person name="Edoardo P."/>
            <person name="Giuseppe L.R."/>
            <person name="Gasser R.B."/>
        </authorList>
    </citation>
    <scope>NUCLEOTIDE SEQUENCE [LARGE SCALE GENOMIC DNA]</scope>
    <source>
        <strain evidence="1">ISS1980</strain>
    </source>
</reference>
<dbReference type="EMBL" id="JYDO01001296">
    <property type="protein sequence ID" value="KRZ64258.1"/>
    <property type="molecule type" value="Genomic_DNA"/>
</dbReference>
<evidence type="ECO:0000313" key="1">
    <source>
        <dbReference type="EMBL" id="KRZ64258.1"/>
    </source>
</evidence>
<gene>
    <name evidence="1" type="ORF">T10_8405</name>
</gene>
<accession>A0A0V1LYI2</accession>
<keyword evidence="2" id="KW-1185">Reference proteome</keyword>
<dbReference type="Proteomes" id="UP000054843">
    <property type="component" value="Unassembled WGS sequence"/>
</dbReference>
<name>A0A0V1LYI2_9BILA</name>
<proteinExistence type="predicted"/>
<sequence length="35" mass="3928">MIRDFHYGDRYLHSAASETGFNALGLLAEDGEMHC</sequence>